<dbReference type="CDD" id="cd01555">
    <property type="entry name" value="UdpNAET"/>
    <property type="match status" value="1"/>
</dbReference>
<gene>
    <name evidence="16" type="ORF">A3F35_02120</name>
</gene>
<keyword evidence="7" id="KW-0573">Peptidoglycan synthesis</keyword>
<protein>
    <recommendedName>
        <fullName evidence="12 14">UDP-N-acetylglucosamine 1-carboxyvinyltransferase</fullName>
        <ecNumber evidence="11 14">2.5.1.7</ecNumber>
    </recommendedName>
</protein>
<evidence type="ECO:0000256" key="1">
    <source>
        <dbReference type="ARBA" id="ARBA00004496"/>
    </source>
</evidence>
<evidence type="ECO:0000256" key="7">
    <source>
        <dbReference type="ARBA" id="ARBA00022984"/>
    </source>
</evidence>
<dbReference type="GO" id="GO:0051301">
    <property type="term" value="P:cell division"/>
    <property type="evidence" value="ECO:0007669"/>
    <property type="project" value="UniProtKB-KW"/>
</dbReference>
<dbReference type="GO" id="GO:0008760">
    <property type="term" value="F:UDP-N-acetylglucosamine 1-carboxyvinyltransferase activity"/>
    <property type="evidence" value="ECO:0007669"/>
    <property type="project" value="UniProtKB-UniRule"/>
</dbReference>
<keyword evidence="6" id="KW-0133">Cell shape</keyword>
<organism evidence="16 17">
    <name type="scientific">Candidatus Woykebacteria bacterium RIFCSPHIGHO2_12_FULL_45_10</name>
    <dbReference type="NCBI Taxonomy" id="1802603"/>
    <lineage>
        <taxon>Bacteria</taxon>
        <taxon>Candidatus Woykeibacteriota</taxon>
    </lineage>
</organism>
<evidence type="ECO:0000256" key="11">
    <source>
        <dbReference type="ARBA" id="ARBA00039108"/>
    </source>
</evidence>
<evidence type="ECO:0000256" key="10">
    <source>
        <dbReference type="ARBA" id="ARBA00038367"/>
    </source>
</evidence>
<dbReference type="Proteomes" id="UP000178068">
    <property type="component" value="Unassembled WGS sequence"/>
</dbReference>
<dbReference type="GO" id="GO:0005737">
    <property type="term" value="C:cytoplasm"/>
    <property type="evidence" value="ECO:0007669"/>
    <property type="project" value="UniProtKB-SubCell"/>
</dbReference>
<evidence type="ECO:0000256" key="14">
    <source>
        <dbReference type="NCBIfam" id="TIGR01072"/>
    </source>
</evidence>
<dbReference type="SUPFAM" id="SSF55205">
    <property type="entry name" value="EPT/RTPC-like"/>
    <property type="match status" value="1"/>
</dbReference>
<dbReference type="GO" id="GO:0019277">
    <property type="term" value="P:UDP-N-acetylgalactosamine biosynthetic process"/>
    <property type="evidence" value="ECO:0007669"/>
    <property type="project" value="InterPro"/>
</dbReference>
<dbReference type="Gene3D" id="3.65.10.10">
    <property type="entry name" value="Enolpyruvate transferase domain"/>
    <property type="match status" value="2"/>
</dbReference>
<dbReference type="Pfam" id="PF00275">
    <property type="entry name" value="EPSP_synthase"/>
    <property type="match status" value="1"/>
</dbReference>
<sequence>MVMSKYVIDGGTRLKGEVEVFGAKNASFKLMIAALLSDELSRLTNVSYVRDTVVVKQLVESLGGRAEFPGDHVVEVSGQGLNNFNLEQKFGDSSRATSLLIPVLLHRFKKARVPLPGGDKIGARPIDRHLEALQKLGVKIFINNGFIEATCNELIGTEYTFSKNTHTGTEMMILAACLAKGKTMVRSAAAEPEVDDLIAFLNKMGARVKRTEERKIEINGVEKLRGANHQVVFDRNEVVTFACIALGTKGDVVVSGAKKELLTSFLDKVSEASGGWEEVERGLRFYFENELRATNVTTAPAPGFMTDWQPLWTTLMTQAAGESIIHETVFENRFGYVEALKSMGAKIELSNPETDNPDQIYNFNVGESSAHSYHAAKVIGPTALHSTTLEVADIRAGSTLSLAALVADGQSELNNIEMIERGYENLEGRLTKLGARIGKAD</sequence>
<dbReference type="STRING" id="1802603.A3F35_02120"/>
<dbReference type="GO" id="GO:0071555">
    <property type="term" value="P:cell wall organization"/>
    <property type="evidence" value="ECO:0007669"/>
    <property type="project" value="UniProtKB-KW"/>
</dbReference>
<dbReference type="NCBIfam" id="TIGR01072">
    <property type="entry name" value="murA"/>
    <property type="match status" value="1"/>
</dbReference>
<evidence type="ECO:0000256" key="6">
    <source>
        <dbReference type="ARBA" id="ARBA00022960"/>
    </source>
</evidence>
<dbReference type="GO" id="GO:0008360">
    <property type="term" value="P:regulation of cell shape"/>
    <property type="evidence" value="ECO:0007669"/>
    <property type="project" value="UniProtKB-KW"/>
</dbReference>
<keyword evidence="3" id="KW-0963">Cytoplasm</keyword>
<evidence type="ECO:0000256" key="8">
    <source>
        <dbReference type="ARBA" id="ARBA00023306"/>
    </source>
</evidence>
<dbReference type="EMBL" id="MHCZ01000046">
    <property type="protein sequence ID" value="OGY28900.1"/>
    <property type="molecule type" value="Genomic_DNA"/>
</dbReference>
<evidence type="ECO:0000256" key="12">
    <source>
        <dbReference type="ARBA" id="ARBA00039754"/>
    </source>
</evidence>
<dbReference type="InterPro" id="IPR005750">
    <property type="entry name" value="UDP_GlcNAc_COvinyl_MurA"/>
</dbReference>
<dbReference type="PANTHER" id="PTHR43783:SF1">
    <property type="entry name" value="UDP-N-ACETYLGLUCOSAMINE 1-CARBOXYVINYLTRANSFERASE"/>
    <property type="match status" value="1"/>
</dbReference>
<feature type="domain" description="Enolpyruvate transferase" evidence="15">
    <location>
        <begin position="9"/>
        <end position="429"/>
    </location>
</feature>
<evidence type="ECO:0000256" key="4">
    <source>
        <dbReference type="ARBA" id="ARBA00022618"/>
    </source>
</evidence>
<evidence type="ECO:0000256" key="9">
    <source>
        <dbReference type="ARBA" id="ARBA00023316"/>
    </source>
</evidence>
<reference evidence="16 17" key="1">
    <citation type="journal article" date="2016" name="Nat. Commun.">
        <title>Thousands of microbial genomes shed light on interconnected biogeochemical processes in an aquifer system.</title>
        <authorList>
            <person name="Anantharaman K."/>
            <person name="Brown C.T."/>
            <person name="Hug L.A."/>
            <person name="Sharon I."/>
            <person name="Castelle C.J."/>
            <person name="Probst A.J."/>
            <person name="Thomas B.C."/>
            <person name="Singh A."/>
            <person name="Wilkins M.J."/>
            <person name="Karaoz U."/>
            <person name="Brodie E.L."/>
            <person name="Williams K.H."/>
            <person name="Hubbard S.S."/>
            <person name="Banfield J.F."/>
        </authorList>
    </citation>
    <scope>NUCLEOTIDE SEQUENCE [LARGE SCALE GENOMIC DNA]</scope>
</reference>
<comment type="subcellular location">
    <subcellularLocation>
        <location evidence="1">Cytoplasm</location>
    </subcellularLocation>
</comment>
<evidence type="ECO:0000256" key="5">
    <source>
        <dbReference type="ARBA" id="ARBA00022679"/>
    </source>
</evidence>
<comment type="pathway">
    <text evidence="2">Cell wall biogenesis; peptidoglycan biosynthesis.</text>
</comment>
<dbReference type="EC" id="2.5.1.7" evidence="11 14"/>
<dbReference type="GO" id="GO:0009252">
    <property type="term" value="P:peptidoglycan biosynthetic process"/>
    <property type="evidence" value="ECO:0007669"/>
    <property type="project" value="UniProtKB-UniRule"/>
</dbReference>
<evidence type="ECO:0000256" key="13">
    <source>
        <dbReference type="ARBA" id="ARBA00047527"/>
    </source>
</evidence>
<name>A0A1G1WNG4_9BACT</name>
<evidence type="ECO:0000313" key="16">
    <source>
        <dbReference type="EMBL" id="OGY28900.1"/>
    </source>
</evidence>
<accession>A0A1G1WNG4</accession>
<comment type="similarity">
    <text evidence="10">Belongs to the EPSP synthase family. MurA subfamily.</text>
</comment>
<dbReference type="AlphaFoldDB" id="A0A1G1WNG4"/>
<dbReference type="InterPro" id="IPR050068">
    <property type="entry name" value="MurA_subfamily"/>
</dbReference>
<dbReference type="PANTHER" id="PTHR43783">
    <property type="entry name" value="UDP-N-ACETYLGLUCOSAMINE 1-CARBOXYVINYLTRANSFERASE"/>
    <property type="match status" value="1"/>
</dbReference>
<keyword evidence="9" id="KW-0961">Cell wall biogenesis/degradation</keyword>
<dbReference type="InterPro" id="IPR001986">
    <property type="entry name" value="Enolpyruvate_Tfrase_dom"/>
</dbReference>
<evidence type="ECO:0000256" key="2">
    <source>
        <dbReference type="ARBA" id="ARBA00004752"/>
    </source>
</evidence>
<evidence type="ECO:0000313" key="17">
    <source>
        <dbReference type="Proteomes" id="UP000178068"/>
    </source>
</evidence>
<keyword evidence="8" id="KW-0131">Cell cycle</keyword>
<proteinExistence type="inferred from homology"/>
<keyword evidence="5 16" id="KW-0808">Transferase</keyword>
<dbReference type="InterPro" id="IPR036968">
    <property type="entry name" value="Enolpyruvate_Tfrase_sf"/>
</dbReference>
<comment type="caution">
    <text evidence="16">The sequence shown here is derived from an EMBL/GenBank/DDBJ whole genome shotgun (WGS) entry which is preliminary data.</text>
</comment>
<keyword evidence="4" id="KW-0132">Cell division</keyword>
<dbReference type="NCBIfam" id="NF006873">
    <property type="entry name" value="PRK09369.1"/>
    <property type="match status" value="1"/>
</dbReference>
<dbReference type="InterPro" id="IPR013792">
    <property type="entry name" value="RNA3'P_cycl/enolpyr_Trfase_a/b"/>
</dbReference>
<evidence type="ECO:0000259" key="15">
    <source>
        <dbReference type="Pfam" id="PF00275"/>
    </source>
</evidence>
<evidence type="ECO:0000256" key="3">
    <source>
        <dbReference type="ARBA" id="ARBA00022490"/>
    </source>
</evidence>
<comment type="catalytic activity">
    <reaction evidence="13">
        <text>phosphoenolpyruvate + UDP-N-acetyl-alpha-D-glucosamine = UDP-N-acetyl-3-O-(1-carboxyvinyl)-alpha-D-glucosamine + phosphate</text>
        <dbReference type="Rhea" id="RHEA:18681"/>
        <dbReference type="ChEBI" id="CHEBI:43474"/>
        <dbReference type="ChEBI" id="CHEBI:57705"/>
        <dbReference type="ChEBI" id="CHEBI:58702"/>
        <dbReference type="ChEBI" id="CHEBI:68483"/>
        <dbReference type="EC" id="2.5.1.7"/>
    </reaction>
</comment>